<evidence type="ECO:0000256" key="4">
    <source>
        <dbReference type="RuleBase" id="RU361282"/>
    </source>
</evidence>
<evidence type="ECO:0000256" key="3">
    <source>
        <dbReference type="ARBA" id="ARBA00022440"/>
    </source>
</evidence>
<feature type="transmembrane region" description="Helical" evidence="5">
    <location>
        <begin position="12"/>
        <end position="37"/>
    </location>
</feature>
<protein>
    <recommendedName>
        <fullName evidence="4">Flagellin</fullName>
    </recommendedName>
</protein>
<dbReference type="PANTHER" id="PTHR35903:SF1">
    <property type="entry name" value="FLAGELLIN B1"/>
    <property type="match status" value="1"/>
</dbReference>
<dbReference type="GO" id="GO:0097589">
    <property type="term" value="C:archaeal-type flagellum"/>
    <property type="evidence" value="ECO:0007669"/>
    <property type="project" value="UniProtKB-SubCell"/>
</dbReference>
<keyword evidence="7" id="KW-1185">Reference proteome</keyword>
<dbReference type="NCBIfam" id="TIGR02537">
    <property type="entry name" value="arch_flag_Nterm"/>
    <property type="match status" value="1"/>
</dbReference>
<evidence type="ECO:0000313" key="7">
    <source>
        <dbReference type="Proteomes" id="UP001057580"/>
    </source>
</evidence>
<reference evidence="6" key="1">
    <citation type="submission" date="2022-09" db="EMBL/GenBank/DDBJ databases">
        <title>Diverse halophilic archaea isolated from saline environments.</title>
        <authorList>
            <person name="Cui H.-L."/>
        </authorList>
    </citation>
    <scope>NUCLEOTIDE SEQUENCE</scope>
    <source>
        <strain evidence="6">ZS-35-S2</strain>
    </source>
</reference>
<dbReference type="GO" id="GO:0097588">
    <property type="term" value="P:archaeal or bacterial-type flagellum-dependent cell motility"/>
    <property type="evidence" value="ECO:0007669"/>
    <property type="project" value="InterPro"/>
</dbReference>
<keyword evidence="6" id="KW-0282">Flagellum</keyword>
<sequence length="207" mass="21475">MFENESEENERGQVGIGTLIVFIAMVLVAAIAAGVLVNTAGFLQNTAEQSGEESVEQVTNRVQVVSSYGVVGNSDDVKTVKLTVRSSAGSGDIDMEQATVNYLSDDTVSNLAYAGNAEADIAADGSDFAVVPVRNPGGALPVFTDDGDRANIVINTAALESDVASGKLEAGEEVKLEITTETGDKTVVRFTVPDSLAGKSEDDPVSL</sequence>
<comment type="subcellular location">
    <subcellularLocation>
        <location evidence="1 4">Archaeal flagellum</location>
    </subcellularLocation>
</comment>
<dbReference type="RefSeq" id="WP_260591974.1">
    <property type="nucleotide sequence ID" value="NZ_CP104003.1"/>
</dbReference>
<dbReference type="EMBL" id="CP104003">
    <property type="protein sequence ID" value="UWM52979.1"/>
    <property type="molecule type" value="Genomic_DNA"/>
</dbReference>
<dbReference type="InterPro" id="IPR002774">
    <property type="entry name" value="Flagellin_arc-type"/>
</dbReference>
<dbReference type="AlphaFoldDB" id="A0A9E7QZN1"/>
<dbReference type="KEGG" id="ssai:N0B31_12550"/>
<proteinExistence type="inferred from homology"/>
<dbReference type="Proteomes" id="UP001057580">
    <property type="component" value="Chromosome"/>
</dbReference>
<dbReference type="GeneID" id="74943266"/>
<evidence type="ECO:0000256" key="2">
    <source>
        <dbReference type="ARBA" id="ARBA00010256"/>
    </source>
</evidence>
<keyword evidence="5" id="KW-1133">Transmembrane helix</keyword>
<keyword evidence="5" id="KW-0472">Membrane</keyword>
<evidence type="ECO:0000313" key="6">
    <source>
        <dbReference type="EMBL" id="UWM52979.1"/>
    </source>
</evidence>
<dbReference type="GO" id="GO:0005198">
    <property type="term" value="F:structural molecule activity"/>
    <property type="evidence" value="ECO:0007669"/>
    <property type="project" value="InterPro"/>
</dbReference>
<comment type="similarity">
    <text evidence="2 4">Belongs to the archaeal flagellin family.</text>
</comment>
<gene>
    <name evidence="6" type="ORF">N0B31_12550</name>
</gene>
<organism evidence="6 7">
    <name type="scientific">Salinirubellus salinus</name>
    <dbReference type="NCBI Taxonomy" id="1364945"/>
    <lineage>
        <taxon>Archaea</taxon>
        <taxon>Methanobacteriati</taxon>
        <taxon>Methanobacteriota</taxon>
        <taxon>Stenosarchaea group</taxon>
        <taxon>Halobacteria</taxon>
        <taxon>Halobacteriales</taxon>
        <taxon>Natronomonadaceae</taxon>
        <taxon>Salinirubellus</taxon>
    </lineage>
</organism>
<evidence type="ECO:0000256" key="5">
    <source>
        <dbReference type="SAM" id="Phobius"/>
    </source>
</evidence>
<name>A0A9E7QZN1_9EURY</name>
<dbReference type="Pfam" id="PF01917">
    <property type="entry name" value="Flagellin_arch-type"/>
    <property type="match status" value="1"/>
</dbReference>
<keyword evidence="6" id="KW-0969">Cilium</keyword>
<dbReference type="PANTHER" id="PTHR35903">
    <property type="entry name" value="FLAGELLIN B1"/>
    <property type="match status" value="1"/>
</dbReference>
<keyword evidence="6" id="KW-0966">Cell projection</keyword>
<evidence type="ECO:0000256" key="1">
    <source>
        <dbReference type="ARBA" id="ARBA00004618"/>
    </source>
</evidence>
<comment type="function">
    <text evidence="4">Flagellin is the subunit protein which polymerizes to form the filaments of archaeal flagella.</text>
</comment>
<accession>A0A9E7QZN1</accession>
<keyword evidence="5" id="KW-0812">Transmembrane</keyword>
<dbReference type="InterPro" id="IPR013373">
    <property type="entry name" value="Flagellin/pilin_N_arc"/>
</dbReference>
<keyword evidence="3 4" id="KW-0974">Archaeal flagellum</keyword>